<dbReference type="CDD" id="cd05288">
    <property type="entry name" value="PGDH"/>
    <property type="match status" value="1"/>
</dbReference>
<dbReference type="SUPFAM" id="SSF50129">
    <property type="entry name" value="GroES-like"/>
    <property type="match status" value="1"/>
</dbReference>
<gene>
    <name evidence="5" type="ORF">CPLU01_12659</name>
</gene>
<dbReference type="InterPro" id="IPR020843">
    <property type="entry name" value="ER"/>
</dbReference>
<organism evidence="5 6">
    <name type="scientific">Colletotrichum plurivorum</name>
    <dbReference type="NCBI Taxonomy" id="2175906"/>
    <lineage>
        <taxon>Eukaryota</taxon>
        <taxon>Fungi</taxon>
        <taxon>Dikarya</taxon>
        <taxon>Ascomycota</taxon>
        <taxon>Pezizomycotina</taxon>
        <taxon>Sordariomycetes</taxon>
        <taxon>Hypocreomycetidae</taxon>
        <taxon>Glomerellales</taxon>
        <taxon>Glomerellaceae</taxon>
        <taxon>Colletotrichum</taxon>
        <taxon>Colletotrichum orchidearum species complex</taxon>
    </lineage>
</organism>
<evidence type="ECO:0000313" key="5">
    <source>
        <dbReference type="EMBL" id="KAF6820845.1"/>
    </source>
</evidence>
<protein>
    <recommendedName>
        <fullName evidence="2">Dehydrogenase FUB6</fullName>
    </recommendedName>
    <alternativeName>
        <fullName evidence="3">Fusaric acid biosynthesis protein 6</fullName>
    </alternativeName>
</protein>
<dbReference type="SUPFAM" id="SSF51735">
    <property type="entry name" value="NAD(P)-binding Rossmann-fold domains"/>
    <property type="match status" value="1"/>
</dbReference>
<evidence type="ECO:0000256" key="1">
    <source>
        <dbReference type="ARBA" id="ARBA00023002"/>
    </source>
</evidence>
<dbReference type="GO" id="GO:0016628">
    <property type="term" value="F:oxidoreductase activity, acting on the CH-CH group of donors, NAD or NADP as acceptor"/>
    <property type="evidence" value="ECO:0007669"/>
    <property type="project" value="InterPro"/>
</dbReference>
<dbReference type="Pfam" id="PF16884">
    <property type="entry name" value="ADH_N_2"/>
    <property type="match status" value="1"/>
</dbReference>
<dbReference type="InterPro" id="IPR036291">
    <property type="entry name" value="NAD(P)-bd_dom_sf"/>
</dbReference>
<dbReference type="InterPro" id="IPR013149">
    <property type="entry name" value="ADH-like_C"/>
</dbReference>
<dbReference type="InterPro" id="IPR041694">
    <property type="entry name" value="ADH_N_2"/>
</dbReference>
<dbReference type="PANTHER" id="PTHR43205">
    <property type="entry name" value="PROSTAGLANDIN REDUCTASE"/>
    <property type="match status" value="1"/>
</dbReference>
<dbReference type="EMBL" id="WIGO01000267">
    <property type="protein sequence ID" value="KAF6820845.1"/>
    <property type="molecule type" value="Genomic_DNA"/>
</dbReference>
<keyword evidence="6" id="KW-1185">Reference proteome</keyword>
<evidence type="ECO:0000256" key="2">
    <source>
        <dbReference type="ARBA" id="ARBA00069006"/>
    </source>
</evidence>
<dbReference type="Proteomes" id="UP000654918">
    <property type="component" value="Unassembled WGS sequence"/>
</dbReference>
<dbReference type="Pfam" id="PF00107">
    <property type="entry name" value="ADH_zinc_N"/>
    <property type="match status" value="1"/>
</dbReference>
<dbReference type="Gene3D" id="3.40.50.720">
    <property type="entry name" value="NAD(P)-binding Rossmann-like Domain"/>
    <property type="match status" value="1"/>
</dbReference>
<comment type="caution">
    <text evidence="5">The sequence shown here is derived from an EMBL/GenBank/DDBJ whole genome shotgun (WGS) entry which is preliminary data.</text>
</comment>
<dbReference type="AlphaFoldDB" id="A0A8H6JY08"/>
<reference evidence="5" key="1">
    <citation type="journal article" date="2020" name="Phytopathology">
        <title>Genome Sequence Resources of Colletotrichum truncatum, C. plurivorum, C. musicola, and C. sojae: Four Species Pathogenic to Soybean (Glycine max).</title>
        <authorList>
            <person name="Rogerio F."/>
            <person name="Boufleur T.R."/>
            <person name="Ciampi-Guillardi M."/>
            <person name="Sukno S.A."/>
            <person name="Thon M.R."/>
            <person name="Massola Junior N.S."/>
            <person name="Baroncelli R."/>
        </authorList>
    </citation>
    <scope>NUCLEOTIDE SEQUENCE</scope>
    <source>
        <strain evidence="5">LFN00145</strain>
    </source>
</reference>
<keyword evidence="1" id="KW-0560">Oxidoreductase</keyword>
<name>A0A8H6JY08_9PEZI</name>
<dbReference type="Gene3D" id="3.90.180.10">
    <property type="entry name" value="Medium-chain alcohol dehydrogenases, catalytic domain"/>
    <property type="match status" value="1"/>
</dbReference>
<dbReference type="FunFam" id="3.40.50.720:FF:000121">
    <property type="entry name" value="Prostaglandin reductase 2"/>
    <property type="match status" value="1"/>
</dbReference>
<proteinExistence type="predicted"/>
<evidence type="ECO:0000259" key="4">
    <source>
        <dbReference type="SMART" id="SM00829"/>
    </source>
</evidence>
<accession>A0A8H6JY08</accession>
<sequence>MVANKSLIFKEVHETPTVAGQDIAVESREFDLEQDLPEGSILVQVLYVSFDPYMKGRMVEKPVMGPYELNEPIPNTALAKVLRSNNQSFPEGAVVRGEFPISQYAVASAEELQAGWAQPIPNPLNFPLDTFLAALGMPGLAAYASFYELGKPKKGETFYVSAAAGAVGHVVGQLAKREGLRVIGSVGSDEKADFLVKELGFDAVFNYKKETVDEGLARLAPDGIDIFYDNVGGETLDAALLQMNPYGRIVACGAISQYTRVQGPYTGYGVTNIFNVTVKRVTMAGYIVSDPNIGPKYAAEHMQNVSTWIAEGSFKSKSTIVDGIDNSADGFVGMFKGQNFGKAVLKI</sequence>
<feature type="domain" description="Enoyl reductase (ER)" evidence="4">
    <location>
        <begin position="20"/>
        <end position="345"/>
    </location>
</feature>
<evidence type="ECO:0000256" key="3">
    <source>
        <dbReference type="ARBA" id="ARBA00083301"/>
    </source>
</evidence>
<dbReference type="PANTHER" id="PTHR43205:SF7">
    <property type="entry name" value="PROSTAGLANDIN REDUCTASE 1"/>
    <property type="match status" value="1"/>
</dbReference>
<dbReference type="SMART" id="SM00829">
    <property type="entry name" value="PKS_ER"/>
    <property type="match status" value="1"/>
</dbReference>
<dbReference type="InterPro" id="IPR045010">
    <property type="entry name" value="MDR_fam"/>
</dbReference>
<dbReference type="InterPro" id="IPR011032">
    <property type="entry name" value="GroES-like_sf"/>
</dbReference>
<evidence type="ECO:0000313" key="6">
    <source>
        <dbReference type="Proteomes" id="UP000654918"/>
    </source>
</evidence>